<sequence>MLFLLTKLFEMKKLFLPLTFILSQSFYGQFGINTATPKETLHVKGTMRYEPESGDPNQPLVGKTLVSDEYGNASWQIQDSRTTHLADYKAEPSDITFSITDDTTEAGSISPAMYTGTSITLPKGDWLVIFSLNAQGETQNSSGNWVPLTNRQAMWIRMILSSDTTSSNYKSSSDSNVKGGNLVSGTINGPATSTLIYGELFIRQPEASKTYYLKASLQGISAFPVPSAQNPVNMRIRNPAISPNVSSENKILAMPVNFTSIL</sequence>
<dbReference type="Proteomes" id="UP000256491">
    <property type="component" value="Unassembled WGS sequence"/>
</dbReference>
<evidence type="ECO:0008006" key="3">
    <source>
        <dbReference type="Google" id="ProtNLM"/>
    </source>
</evidence>
<proteinExistence type="predicted"/>
<evidence type="ECO:0000313" key="1">
    <source>
        <dbReference type="EMBL" id="REC71814.1"/>
    </source>
</evidence>
<organism evidence="1 2">
    <name type="scientific">Chryseobacterium rhizosphaerae</name>
    <dbReference type="NCBI Taxonomy" id="395937"/>
    <lineage>
        <taxon>Bacteria</taxon>
        <taxon>Pseudomonadati</taxon>
        <taxon>Bacteroidota</taxon>
        <taxon>Flavobacteriia</taxon>
        <taxon>Flavobacteriales</taxon>
        <taxon>Weeksellaceae</taxon>
        <taxon>Chryseobacterium group</taxon>
        <taxon>Chryseobacterium</taxon>
    </lineage>
</organism>
<evidence type="ECO:0000313" key="2">
    <source>
        <dbReference type="Proteomes" id="UP000256491"/>
    </source>
</evidence>
<name>A0ABX9IFJ9_9FLAO</name>
<dbReference type="EMBL" id="QNUF01000031">
    <property type="protein sequence ID" value="REC71814.1"/>
    <property type="molecule type" value="Genomic_DNA"/>
</dbReference>
<comment type="caution">
    <text evidence="1">The sequence shown here is derived from an EMBL/GenBank/DDBJ whole genome shotgun (WGS) entry which is preliminary data.</text>
</comment>
<keyword evidence="2" id="KW-1185">Reference proteome</keyword>
<gene>
    <name evidence="1" type="ORF">DRF57_20130</name>
</gene>
<protein>
    <recommendedName>
        <fullName evidence="3">T9SS C-terminal target domain-containing protein</fullName>
    </recommendedName>
</protein>
<accession>A0ABX9IFJ9</accession>
<reference evidence="1 2" key="1">
    <citation type="journal article" date="2010" name="Syst. Appl. Microbiol.">
        <title>Four new species of Chryseobacterium from the rhizosphere of coastal sand dune plants, Chryseobacterium elymi sp. nov., Chryseobacterium hagamense sp. nov., Chryseobacterium lathyri sp. nov. and Chryseobacterium rhizosphaerae sp. nov.</title>
        <authorList>
            <person name="Cho S.H."/>
            <person name="Lee K.S."/>
            <person name="Shin D.S."/>
            <person name="Han J.H."/>
            <person name="Park K.S."/>
            <person name="Lee C.H."/>
            <person name="Park K.H."/>
            <person name="Kim S.B."/>
        </authorList>
    </citation>
    <scope>NUCLEOTIDE SEQUENCE [LARGE SCALE GENOMIC DNA]</scope>
    <source>
        <strain evidence="1 2">KCTC 22548</strain>
    </source>
</reference>